<dbReference type="OMA" id="VYWTKPG"/>
<evidence type="ECO:0000313" key="7">
    <source>
        <dbReference type="Proteomes" id="UP000015101"/>
    </source>
</evidence>
<keyword evidence="7" id="KW-1185">Reference proteome</keyword>
<evidence type="ECO:0000259" key="4">
    <source>
        <dbReference type="PROSITE" id="PS51858"/>
    </source>
</evidence>
<dbReference type="CTD" id="20214536"/>
<comment type="similarity">
    <text evidence="1">Belongs to the DeSI family.</text>
</comment>
<dbReference type="PANTHER" id="PTHR12378:SF80">
    <property type="entry name" value="IP06716P-RELATED"/>
    <property type="match status" value="1"/>
</dbReference>
<dbReference type="eggNOG" id="KOG0324">
    <property type="taxonomic scope" value="Eukaryota"/>
</dbReference>
<accession>T1G0D8</accession>
<dbReference type="Gene3D" id="3.90.1720.30">
    <property type="entry name" value="PPPDE domains"/>
    <property type="match status" value="1"/>
</dbReference>
<dbReference type="EnsemblMetazoa" id="HelroT70893">
    <property type="protein sequence ID" value="HelroP70893"/>
    <property type="gene ID" value="HelroG70893"/>
</dbReference>
<dbReference type="Pfam" id="PF05903">
    <property type="entry name" value="Peptidase_C97"/>
    <property type="match status" value="1"/>
</dbReference>
<evidence type="ECO:0000313" key="6">
    <source>
        <dbReference type="EnsemblMetazoa" id="HelroP70893"/>
    </source>
</evidence>
<dbReference type="STRING" id="6412.T1G0D8"/>
<dbReference type="OrthoDB" id="412286at2759"/>
<reference evidence="6" key="3">
    <citation type="submission" date="2015-06" db="UniProtKB">
        <authorList>
            <consortium name="EnsemblMetazoa"/>
        </authorList>
    </citation>
    <scope>IDENTIFICATION</scope>
</reference>
<organism evidence="6 7">
    <name type="scientific">Helobdella robusta</name>
    <name type="common">Californian leech</name>
    <dbReference type="NCBI Taxonomy" id="6412"/>
    <lineage>
        <taxon>Eukaryota</taxon>
        <taxon>Metazoa</taxon>
        <taxon>Spiralia</taxon>
        <taxon>Lophotrochozoa</taxon>
        <taxon>Annelida</taxon>
        <taxon>Clitellata</taxon>
        <taxon>Hirudinea</taxon>
        <taxon>Rhynchobdellida</taxon>
        <taxon>Glossiphoniidae</taxon>
        <taxon>Helobdella</taxon>
    </lineage>
</organism>
<gene>
    <name evidence="6" type="primary">20214536</name>
    <name evidence="5" type="ORF">HELRODRAFT_70893</name>
</gene>
<evidence type="ECO:0000256" key="3">
    <source>
        <dbReference type="ARBA" id="ARBA00022801"/>
    </source>
</evidence>
<keyword evidence="2" id="KW-0645">Protease</keyword>
<dbReference type="SMART" id="SM01179">
    <property type="entry name" value="DUF862"/>
    <property type="match status" value="1"/>
</dbReference>
<dbReference type="PROSITE" id="PS51858">
    <property type="entry name" value="PPPDE"/>
    <property type="match status" value="1"/>
</dbReference>
<dbReference type="HOGENOM" id="CLU_069001_5_1_1"/>
<sequence length="179" mass="20541">MSLIPVVVNVYDMYWFNEYTSSLGIGVYHSGIEIYGQEFAYGGHPYPFSGIFDIPPREAEELGEQFKFKESIVIGFTDLQKEDVLRIVEQLGHQYHGNQYHLLNKNCNHFSAALVEVLCGKELPNWVNRLAYMSSCIPFVEKAIPKEWLTPLALQTSIHQHNENLSPLNERSDSNYKPT</sequence>
<dbReference type="EMBL" id="KB097753">
    <property type="protein sequence ID" value="ESN90468.1"/>
    <property type="molecule type" value="Genomic_DNA"/>
</dbReference>
<dbReference type="InterPro" id="IPR042266">
    <property type="entry name" value="PPPDE_sf"/>
</dbReference>
<dbReference type="EMBL" id="AMQM01002262">
    <property type="status" value="NOT_ANNOTATED_CDS"/>
    <property type="molecule type" value="Genomic_DNA"/>
</dbReference>
<protein>
    <recommendedName>
        <fullName evidence="4">PPPDE domain-containing protein</fullName>
    </recommendedName>
</protein>
<dbReference type="RefSeq" id="XP_009031185.1">
    <property type="nucleotide sequence ID" value="XM_009032937.1"/>
</dbReference>
<keyword evidence="3" id="KW-0378">Hydrolase</keyword>
<reference evidence="7" key="1">
    <citation type="submission" date="2012-12" db="EMBL/GenBank/DDBJ databases">
        <authorList>
            <person name="Hellsten U."/>
            <person name="Grimwood J."/>
            <person name="Chapman J.A."/>
            <person name="Shapiro H."/>
            <person name="Aerts A."/>
            <person name="Otillar R.P."/>
            <person name="Terry A.Y."/>
            <person name="Boore J.L."/>
            <person name="Simakov O."/>
            <person name="Marletaz F."/>
            <person name="Cho S.-J."/>
            <person name="Edsinger-Gonzales E."/>
            <person name="Havlak P."/>
            <person name="Kuo D.-H."/>
            <person name="Larsson T."/>
            <person name="Lv J."/>
            <person name="Arendt D."/>
            <person name="Savage R."/>
            <person name="Osoegawa K."/>
            <person name="de Jong P."/>
            <person name="Lindberg D.R."/>
            <person name="Seaver E.C."/>
            <person name="Weisblat D.A."/>
            <person name="Putnam N.H."/>
            <person name="Grigoriev I.V."/>
            <person name="Rokhsar D.S."/>
        </authorList>
    </citation>
    <scope>NUCLEOTIDE SEQUENCE</scope>
</reference>
<dbReference type="PANTHER" id="PTHR12378">
    <property type="entry name" value="DESUMOYLATING ISOPEPTIDASE"/>
    <property type="match status" value="1"/>
</dbReference>
<dbReference type="GO" id="GO:0006508">
    <property type="term" value="P:proteolysis"/>
    <property type="evidence" value="ECO:0007669"/>
    <property type="project" value="UniProtKB-KW"/>
</dbReference>
<dbReference type="GeneID" id="20214536"/>
<dbReference type="Proteomes" id="UP000015101">
    <property type="component" value="Unassembled WGS sequence"/>
</dbReference>
<name>T1G0D8_HELRO</name>
<dbReference type="KEGG" id="hro:HELRODRAFT_70893"/>
<dbReference type="InterPro" id="IPR008580">
    <property type="entry name" value="PPPDE_dom"/>
</dbReference>
<evidence type="ECO:0000256" key="1">
    <source>
        <dbReference type="ARBA" id="ARBA00008140"/>
    </source>
</evidence>
<dbReference type="FunCoup" id="T1G0D8">
    <property type="interactions" value="171"/>
</dbReference>
<dbReference type="AlphaFoldDB" id="T1G0D8"/>
<dbReference type="InParanoid" id="T1G0D8"/>
<evidence type="ECO:0000256" key="2">
    <source>
        <dbReference type="ARBA" id="ARBA00022670"/>
    </source>
</evidence>
<evidence type="ECO:0000313" key="5">
    <source>
        <dbReference type="EMBL" id="ESN90468.1"/>
    </source>
</evidence>
<reference evidence="5 7" key="2">
    <citation type="journal article" date="2013" name="Nature">
        <title>Insights into bilaterian evolution from three spiralian genomes.</title>
        <authorList>
            <person name="Simakov O."/>
            <person name="Marletaz F."/>
            <person name="Cho S.J."/>
            <person name="Edsinger-Gonzales E."/>
            <person name="Havlak P."/>
            <person name="Hellsten U."/>
            <person name="Kuo D.H."/>
            <person name="Larsson T."/>
            <person name="Lv J."/>
            <person name="Arendt D."/>
            <person name="Savage R."/>
            <person name="Osoegawa K."/>
            <person name="de Jong P."/>
            <person name="Grimwood J."/>
            <person name="Chapman J.A."/>
            <person name="Shapiro H."/>
            <person name="Aerts A."/>
            <person name="Otillar R.P."/>
            <person name="Terry A.Y."/>
            <person name="Boore J.L."/>
            <person name="Grigoriev I.V."/>
            <person name="Lindberg D.R."/>
            <person name="Seaver E.C."/>
            <person name="Weisblat D.A."/>
            <person name="Putnam N.H."/>
            <person name="Rokhsar D.S."/>
        </authorList>
    </citation>
    <scope>NUCLEOTIDE SEQUENCE</scope>
</reference>
<feature type="domain" description="PPPDE" evidence="4">
    <location>
        <begin position="4"/>
        <end position="148"/>
    </location>
</feature>
<dbReference type="GO" id="GO:0101005">
    <property type="term" value="F:deubiquitinase activity"/>
    <property type="evidence" value="ECO:0000318"/>
    <property type="project" value="GO_Central"/>
</dbReference>
<proteinExistence type="inferred from homology"/>